<feature type="compositionally biased region" description="Low complexity" evidence="1">
    <location>
        <begin position="52"/>
        <end position="64"/>
    </location>
</feature>
<accession>A0A835PK96</accession>
<dbReference type="AlphaFoldDB" id="A0A835PK96"/>
<dbReference type="OrthoDB" id="911336at2759"/>
<protein>
    <submittedName>
        <fullName evidence="2">Uncharacterized protein</fullName>
    </submittedName>
</protein>
<evidence type="ECO:0000256" key="1">
    <source>
        <dbReference type="SAM" id="MobiDB-lite"/>
    </source>
</evidence>
<name>A0A835PK96_VANPL</name>
<keyword evidence="3" id="KW-1185">Reference proteome</keyword>
<evidence type="ECO:0000313" key="3">
    <source>
        <dbReference type="Proteomes" id="UP000636800"/>
    </source>
</evidence>
<dbReference type="Proteomes" id="UP000636800">
    <property type="component" value="Unassembled WGS sequence"/>
</dbReference>
<comment type="caution">
    <text evidence="2">The sequence shown here is derived from an EMBL/GenBank/DDBJ whole genome shotgun (WGS) entry which is preliminary data.</text>
</comment>
<organism evidence="2 3">
    <name type="scientific">Vanilla planifolia</name>
    <name type="common">Vanilla</name>
    <dbReference type="NCBI Taxonomy" id="51239"/>
    <lineage>
        <taxon>Eukaryota</taxon>
        <taxon>Viridiplantae</taxon>
        <taxon>Streptophyta</taxon>
        <taxon>Embryophyta</taxon>
        <taxon>Tracheophyta</taxon>
        <taxon>Spermatophyta</taxon>
        <taxon>Magnoliopsida</taxon>
        <taxon>Liliopsida</taxon>
        <taxon>Asparagales</taxon>
        <taxon>Orchidaceae</taxon>
        <taxon>Vanilloideae</taxon>
        <taxon>Vanilleae</taxon>
        <taxon>Vanilla</taxon>
    </lineage>
</organism>
<proteinExistence type="predicted"/>
<feature type="region of interest" description="Disordered" evidence="1">
    <location>
        <begin position="43"/>
        <end position="64"/>
    </location>
</feature>
<dbReference type="EMBL" id="JADCNL010000014">
    <property type="protein sequence ID" value="KAG0453137.1"/>
    <property type="molecule type" value="Genomic_DNA"/>
</dbReference>
<sequence length="216" mass="23013">MSWVEGMISKLFLESKDWSERLLYWFSMLISLTSGNPYLTPPGHSSHPINNSISRRPLSPSPTSGGPPLHFLALLPILPARRGELVFCLSVNKPRPRDSLLDGANELLLLPSYAGSTTAAWTTGLPDNGSGKGEGVFCGAASSESTQGLVLSLSSNPPQRYASGDGGAIAEGGSQVGGLWGPFTGYATVLKCSKFLKPAQQLLDEFCILGDWFDVI</sequence>
<reference evidence="2 3" key="1">
    <citation type="journal article" date="2020" name="Nat. Food">
        <title>A phased Vanilla planifolia genome enables genetic improvement of flavour and production.</title>
        <authorList>
            <person name="Hasing T."/>
            <person name="Tang H."/>
            <person name="Brym M."/>
            <person name="Khazi F."/>
            <person name="Huang T."/>
            <person name="Chambers A.H."/>
        </authorList>
    </citation>
    <scope>NUCLEOTIDE SEQUENCE [LARGE SCALE GENOMIC DNA]</scope>
    <source>
        <tissue evidence="2">Leaf</tissue>
    </source>
</reference>
<gene>
    <name evidence="2" type="ORF">HPP92_025801</name>
</gene>
<evidence type="ECO:0000313" key="2">
    <source>
        <dbReference type="EMBL" id="KAG0453137.1"/>
    </source>
</evidence>